<keyword evidence="5" id="KW-1185">Reference proteome</keyword>
<sequence length="274" mass="32830">MNILMTLNQKYLKYMHIMLLSLCNEHQDEKLHIHLVSSDILASDLDKIKKTLNQNIEFTIYKYQNENLLQAKTTYRYPVDIYNRLYAIEYLPLNLERILYLDPDIIILKNLKDLYEMDFEDNYYIGATNVKKILTKINQIRNKADRSSYYLNTGVLLINLKKLRTCQDLNELTEYIIKNTPRLILPDQDVLQGLYGDKVKLISHLTYNLSDRAITKHNLSMTKEFLIDETWVDNHAYILHFYGKNKPWKDNYKGILKPYYQKYDYIYHMKTSEK</sequence>
<evidence type="ECO:0000256" key="2">
    <source>
        <dbReference type="ARBA" id="ARBA00022679"/>
    </source>
</evidence>
<evidence type="ECO:0000256" key="1">
    <source>
        <dbReference type="ARBA" id="ARBA00022676"/>
    </source>
</evidence>
<evidence type="ECO:0000313" key="5">
    <source>
        <dbReference type="Proteomes" id="UP000290909"/>
    </source>
</evidence>
<name>A0A449BIE4_9MOLU</name>
<dbReference type="InterPro" id="IPR002495">
    <property type="entry name" value="Glyco_trans_8"/>
</dbReference>
<dbReference type="EMBL" id="LR215050">
    <property type="protein sequence ID" value="VEU82107.1"/>
    <property type="molecule type" value="Genomic_DNA"/>
</dbReference>
<dbReference type="STRING" id="1408416.GCA_000702765_00668"/>
<dbReference type="InterPro" id="IPR029044">
    <property type="entry name" value="Nucleotide-diphossugar_trans"/>
</dbReference>
<dbReference type="InterPro" id="IPR050748">
    <property type="entry name" value="Glycosyltrans_8_dom-fam"/>
</dbReference>
<dbReference type="SUPFAM" id="SSF53448">
    <property type="entry name" value="Nucleotide-diphospho-sugar transferases"/>
    <property type="match status" value="1"/>
</dbReference>
<keyword evidence="3" id="KW-0479">Metal-binding</keyword>
<accession>A0A449BIE4</accession>
<evidence type="ECO:0000313" key="4">
    <source>
        <dbReference type="EMBL" id="VEU82107.1"/>
    </source>
</evidence>
<dbReference type="GO" id="GO:0016757">
    <property type="term" value="F:glycosyltransferase activity"/>
    <property type="evidence" value="ECO:0007669"/>
    <property type="project" value="UniProtKB-KW"/>
</dbReference>
<dbReference type="Pfam" id="PF01501">
    <property type="entry name" value="Glyco_transf_8"/>
    <property type="match status" value="1"/>
</dbReference>
<protein>
    <submittedName>
        <fullName evidence="4">General stress protein A</fullName>
    </submittedName>
</protein>
<dbReference type="Gene3D" id="3.90.550.10">
    <property type="entry name" value="Spore Coat Polysaccharide Biosynthesis Protein SpsA, Chain A"/>
    <property type="match status" value="1"/>
</dbReference>
<gene>
    <name evidence="4" type="primary">gspA</name>
    <name evidence="4" type="ORF">NCTC10172_00113</name>
</gene>
<reference evidence="4 5" key="1">
    <citation type="submission" date="2019-01" db="EMBL/GenBank/DDBJ databases">
        <authorList>
            <consortium name="Pathogen Informatics"/>
        </authorList>
    </citation>
    <scope>NUCLEOTIDE SEQUENCE [LARGE SCALE GENOMIC DNA]</scope>
    <source>
        <strain evidence="4 5">NCTC10172</strain>
    </source>
</reference>
<evidence type="ECO:0000256" key="3">
    <source>
        <dbReference type="ARBA" id="ARBA00022723"/>
    </source>
</evidence>
<keyword evidence="2" id="KW-0808">Transferase</keyword>
<dbReference type="GO" id="GO:0046872">
    <property type="term" value="F:metal ion binding"/>
    <property type="evidence" value="ECO:0007669"/>
    <property type="project" value="UniProtKB-KW"/>
</dbReference>
<dbReference type="KEGG" id="ahk:NCTC10172_00113"/>
<dbReference type="CDD" id="cd04194">
    <property type="entry name" value="GT8_A4GalT_like"/>
    <property type="match status" value="1"/>
</dbReference>
<proteinExistence type="predicted"/>
<dbReference type="AlphaFoldDB" id="A0A449BIE4"/>
<dbReference type="RefSeq" id="WP_051658991.1">
    <property type="nucleotide sequence ID" value="NZ_LR215050.1"/>
</dbReference>
<dbReference type="Proteomes" id="UP000290909">
    <property type="component" value="Chromosome"/>
</dbReference>
<dbReference type="PANTHER" id="PTHR13778">
    <property type="entry name" value="GLYCOSYLTRANSFERASE 8 DOMAIN-CONTAINING PROTEIN"/>
    <property type="match status" value="1"/>
</dbReference>
<organism evidence="4 5">
    <name type="scientific">Acholeplasma hippikon</name>
    <dbReference type="NCBI Taxonomy" id="264636"/>
    <lineage>
        <taxon>Bacteria</taxon>
        <taxon>Bacillati</taxon>
        <taxon>Mycoplasmatota</taxon>
        <taxon>Mollicutes</taxon>
        <taxon>Acholeplasmatales</taxon>
        <taxon>Acholeplasmataceae</taxon>
        <taxon>Acholeplasma</taxon>
    </lineage>
</organism>
<dbReference type="PANTHER" id="PTHR13778:SF47">
    <property type="entry name" value="LIPOPOLYSACCHARIDE 1,3-GALACTOSYLTRANSFERASE"/>
    <property type="match status" value="1"/>
</dbReference>
<keyword evidence="1" id="KW-0328">Glycosyltransferase</keyword>